<dbReference type="Proteomes" id="UP000785200">
    <property type="component" value="Unassembled WGS sequence"/>
</dbReference>
<feature type="domain" description="EGF-like" evidence="3">
    <location>
        <begin position="19"/>
        <end position="54"/>
    </location>
</feature>
<evidence type="ECO:0000259" key="3">
    <source>
        <dbReference type="PROSITE" id="PS50026"/>
    </source>
</evidence>
<comment type="caution">
    <text evidence="4">The sequence shown here is derived from an EMBL/GenBank/DDBJ whole genome shotgun (WGS) entry which is preliminary data.</text>
</comment>
<keyword evidence="5" id="KW-1185">Reference proteome</keyword>
<dbReference type="InterPro" id="IPR000742">
    <property type="entry name" value="EGF"/>
</dbReference>
<dbReference type="CDD" id="cd08994">
    <property type="entry name" value="GH43_62_32_68_117_130-like"/>
    <property type="match status" value="1"/>
</dbReference>
<gene>
    <name evidence="4" type="ORF">D0Z07_5974</name>
</gene>
<protein>
    <recommendedName>
        <fullName evidence="3">EGF-like domain-containing protein</fullName>
    </recommendedName>
</protein>
<dbReference type="Gene3D" id="2.115.10.20">
    <property type="entry name" value="Glycosyl hydrolase domain, family 43"/>
    <property type="match status" value="1"/>
</dbReference>
<evidence type="ECO:0000313" key="5">
    <source>
        <dbReference type="Proteomes" id="UP000785200"/>
    </source>
</evidence>
<dbReference type="SUPFAM" id="SSF75005">
    <property type="entry name" value="Arabinanase/levansucrase/invertase"/>
    <property type="match status" value="1"/>
</dbReference>
<keyword evidence="2" id="KW-0732">Signal</keyword>
<evidence type="ECO:0000256" key="1">
    <source>
        <dbReference type="PROSITE-ProRule" id="PRU00076"/>
    </source>
</evidence>
<evidence type="ECO:0000313" key="4">
    <source>
        <dbReference type="EMBL" id="KAG0647832.1"/>
    </source>
</evidence>
<keyword evidence="1" id="KW-1015">Disulfide bond</keyword>
<reference evidence="4" key="1">
    <citation type="submission" date="2019-07" db="EMBL/GenBank/DDBJ databases">
        <title>Hyphodiscus hymeniophilus genome sequencing and assembly.</title>
        <authorList>
            <person name="Kramer G."/>
            <person name="Nodwell J."/>
        </authorList>
    </citation>
    <scope>NUCLEOTIDE SEQUENCE</scope>
    <source>
        <strain evidence="4">ATCC 34498</strain>
    </source>
</reference>
<organism evidence="4 5">
    <name type="scientific">Hyphodiscus hymeniophilus</name>
    <dbReference type="NCBI Taxonomy" id="353542"/>
    <lineage>
        <taxon>Eukaryota</taxon>
        <taxon>Fungi</taxon>
        <taxon>Dikarya</taxon>
        <taxon>Ascomycota</taxon>
        <taxon>Pezizomycotina</taxon>
        <taxon>Leotiomycetes</taxon>
        <taxon>Helotiales</taxon>
        <taxon>Hyphodiscaceae</taxon>
        <taxon>Hyphodiscus</taxon>
    </lineage>
</organism>
<sequence length="397" mass="43476">MRLFFLLISGLIVAVASKGTPTCETDNDCNLNGECLPGVKTCKCDSGWTSSDCGALDLRPATRGTGFNITSTGTSTWGSKIIHDPHNPKLFHLFLAEFTDDCGLDYWSPYSRIIRAESTAGPAGPYTFTQEVVGAFAHNPTVIYSPADRKYLLYYIGCPQSPPETCTDPSFTCGPGNFINGESGISLQSSTDLKTWKFVGQIFQGANDDAWDADVTNPSPFPLWSHSDQTSEILLAYRGCPVNCSGNELLNLATARSFGGPYTKTQSLPLFSAPNEDPFIWRDKRGHFHMLTHSLEPDGSFGSGPKVGRHAYSRTLEGPWTFNNQTLAFSTLVEYSDGTSVNFYRRERPQLFFSEDGQMTPLYLSNGVQENGSSMSYSVIQPLAGAKQWEKTFGLAA</sequence>
<dbReference type="PROSITE" id="PS01186">
    <property type="entry name" value="EGF_2"/>
    <property type="match status" value="1"/>
</dbReference>
<feature type="chain" id="PRO_5040208417" description="EGF-like domain-containing protein" evidence="2">
    <location>
        <begin position="18"/>
        <end position="397"/>
    </location>
</feature>
<evidence type="ECO:0000256" key="2">
    <source>
        <dbReference type="SAM" id="SignalP"/>
    </source>
</evidence>
<comment type="caution">
    <text evidence="1">Lacks conserved residue(s) required for the propagation of feature annotation.</text>
</comment>
<dbReference type="OrthoDB" id="6130531at2759"/>
<dbReference type="AlphaFoldDB" id="A0A9P7AVU3"/>
<dbReference type="InterPro" id="IPR023296">
    <property type="entry name" value="Glyco_hydro_beta-prop_sf"/>
</dbReference>
<name>A0A9P7AVU3_9HELO</name>
<feature type="disulfide bond" evidence="1">
    <location>
        <begin position="44"/>
        <end position="53"/>
    </location>
</feature>
<keyword evidence="1" id="KW-0245">EGF-like domain</keyword>
<dbReference type="EMBL" id="VNKQ01000011">
    <property type="protein sequence ID" value="KAG0647832.1"/>
    <property type="molecule type" value="Genomic_DNA"/>
</dbReference>
<feature type="signal peptide" evidence="2">
    <location>
        <begin position="1"/>
        <end position="17"/>
    </location>
</feature>
<proteinExistence type="predicted"/>
<accession>A0A9P7AVU3</accession>
<dbReference type="PROSITE" id="PS50026">
    <property type="entry name" value="EGF_3"/>
    <property type="match status" value="1"/>
</dbReference>